<evidence type="ECO:0000313" key="3">
    <source>
        <dbReference type="Proteomes" id="UP000045285"/>
    </source>
</evidence>
<protein>
    <submittedName>
        <fullName evidence="1">NHL repeat containing protein</fullName>
    </submittedName>
</protein>
<sequence>MSAVSRLFDRFLGRGDWAVTVPTLDGPLLPNQELEEAESFADLIDADNLVRTEKGMLATSANRLMRFDAGGKAEVLQEFPGEITALAHARGMTALATDGKGVVIRGGLHDGREATGDEARRLSCVTALTFLDSNTLLVANGSASLPASAWRRDLMQKNASGSVWRLDLKSGRLELIRDGLAWPAGIATTGSNRVYVTEAWRHRVLAIDLASKATVPVLEHLPAYPARIAPAFNAGYWLTFYSVRNQLVEFILREETYRKRMLAEIPEAYWMAPSLGSWRDYREPMQGSQLKQMNVLKPYAVTRSYGLVVHCDQNMKPLSSFHSRADGTVHGTISACEVDDDLLVASRGGSRIVRLAKAASGKRG</sequence>
<evidence type="ECO:0000313" key="4">
    <source>
        <dbReference type="Proteomes" id="UP000046122"/>
    </source>
</evidence>
<evidence type="ECO:0000313" key="2">
    <source>
        <dbReference type="EMBL" id="CDX59879.1"/>
    </source>
</evidence>
<reference evidence="1 4" key="1">
    <citation type="submission" date="2014-08" db="EMBL/GenBank/DDBJ databases">
        <authorList>
            <person name="Moulin Lionel"/>
        </authorList>
    </citation>
    <scope>NUCLEOTIDE SEQUENCE [LARGE SCALE GENOMIC DNA]</scope>
</reference>
<proteinExistence type="predicted"/>
<name>A0A090DIG8_MESPL</name>
<accession>A0A090DIG8</accession>
<evidence type="ECO:0000313" key="1">
    <source>
        <dbReference type="EMBL" id="CDX15748.1"/>
    </source>
</evidence>
<dbReference type="Proteomes" id="UP000045285">
    <property type="component" value="Unassembled WGS sequence"/>
</dbReference>
<dbReference type="EMBL" id="CCNE01000023">
    <property type="protein sequence ID" value="CDX59879.1"/>
    <property type="molecule type" value="Genomic_DNA"/>
</dbReference>
<dbReference type="Gene3D" id="2.120.10.30">
    <property type="entry name" value="TolB, C-terminal domain"/>
    <property type="match status" value="1"/>
</dbReference>
<dbReference type="EMBL" id="CCMZ01000012">
    <property type="protein sequence ID" value="CDX15748.1"/>
    <property type="molecule type" value="Genomic_DNA"/>
</dbReference>
<dbReference type="Proteomes" id="UP000046122">
    <property type="component" value="Unassembled WGS sequence"/>
</dbReference>
<organism evidence="1 3">
    <name type="scientific">Mesorhizobium plurifarium</name>
    <dbReference type="NCBI Taxonomy" id="69974"/>
    <lineage>
        <taxon>Bacteria</taxon>
        <taxon>Pseudomonadati</taxon>
        <taxon>Pseudomonadota</taxon>
        <taxon>Alphaproteobacteria</taxon>
        <taxon>Hyphomicrobiales</taxon>
        <taxon>Phyllobacteriaceae</taxon>
        <taxon>Mesorhizobium</taxon>
    </lineage>
</organism>
<gene>
    <name evidence="1" type="ORF">MPL3356_20032</name>
    <name evidence="2" type="ORF">MPL3365_30900</name>
</gene>
<keyword evidence="3" id="KW-1185">Reference proteome</keyword>
<reference evidence="3" key="2">
    <citation type="submission" date="2014-08" db="EMBL/GenBank/DDBJ databases">
        <authorList>
            <person name="Moulin L."/>
        </authorList>
    </citation>
    <scope>NUCLEOTIDE SEQUENCE [LARGE SCALE GENOMIC DNA]</scope>
</reference>
<dbReference type="InterPro" id="IPR011042">
    <property type="entry name" value="6-blade_b-propeller_TolB-like"/>
</dbReference>
<dbReference type="STRING" id="69974.MPLDJ20_150341"/>
<dbReference type="SUPFAM" id="SSF63829">
    <property type="entry name" value="Calcium-dependent phosphotriesterase"/>
    <property type="match status" value="1"/>
</dbReference>
<dbReference type="AlphaFoldDB" id="A0A090DIG8"/>